<dbReference type="PANTHER" id="PTHR30514">
    <property type="entry name" value="GLUCOKINASE"/>
    <property type="match status" value="1"/>
</dbReference>
<dbReference type="PROSITE" id="PS51071">
    <property type="entry name" value="HTH_RPIR"/>
    <property type="match status" value="1"/>
</dbReference>
<dbReference type="SUPFAM" id="SSF46689">
    <property type="entry name" value="Homeodomain-like"/>
    <property type="match status" value="1"/>
</dbReference>
<dbReference type="InterPro" id="IPR009057">
    <property type="entry name" value="Homeodomain-like_sf"/>
</dbReference>
<dbReference type="InterPro" id="IPR000281">
    <property type="entry name" value="HTH_RpiR"/>
</dbReference>
<dbReference type="InterPro" id="IPR047640">
    <property type="entry name" value="RpiR-like"/>
</dbReference>
<dbReference type="GO" id="GO:0003700">
    <property type="term" value="F:DNA-binding transcription factor activity"/>
    <property type="evidence" value="ECO:0007669"/>
    <property type="project" value="InterPro"/>
</dbReference>
<dbReference type="InterPro" id="IPR001347">
    <property type="entry name" value="SIS_dom"/>
</dbReference>
<dbReference type="PANTHER" id="PTHR30514:SF1">
    <property type="entry name" value="HTH-TYPE TRANSCRIPTIONAL REGULATOR HEXR-RELATED"/>
    <property type="match status" value="1"/>
</dbReference>
<dbReference type="KEGG" id="cem:LH23_15380"/>
<dbReference type="GO" id="GO:1901135">
    <property type="term" value="P:carbohydrate derivative metabolic process"/>
    <property type="evidence" value="ECO:0007669"/>
    <property type="project" value="InterPro"/>
</dbReference>
<proteinExistence type="predicted"/>
<dbReference type="SUPFAM" id="SSF53697">
    <property type="entry name" value="SIS domain"/>
    <property type="match status" value="1"/>
</dbReference>
<name>A0AAN0S5Q8_9ENTR</name>
<evidence type="ECO:0000313" key="2">
    <source>
        <dbReference type="EMBL" id="AIR61983.1"/>
    </source>
</evidence>
<organism evidence="2 3">
    <name type="scientific">Cedecea neteri</name>
    <dbReference type="NCBI Taxonomy" id="158822"/>
    <lineage>
        <taxon>Bacteria</taxon>
        <taxon>Pseudomonadati</taxon>
        <taxon>Pseudomonadota</taxon>
        <taxon>Gammaproteobacteria</taxon>
        <taxon>Enterobacterales</taxon>
        <taxon>Enterobacteriaceae</taxon>
        <taxon>Cedecea</taxon>
    </lineage>
</organism>
<dbReference type="AlphaFoldDB" id="A0AAN0S5Q8"/>
<feature type="domain" description="HTH rpiR-type" evidence="1">
    <location>
        <begin position="7"/>
        <end position="83"/>
    </location>
</feature>
<dbReference type="Pfam" id="PF01418">
    <property type="entry name" value="HTH_6"/>
    <property type="match status" value="1"/>
</dbReference>
<dbReference type="Proteomes" id="UP000029516">
    <property type="component" value="Chromosome"/>
</dbReference>
<protein>
    <recommendedName>
        <fullName evidence="1">HTH rpiR-type domain-containing protein</fullName>
    </recommendedName>
</protein>
<sequence>MGRETEGDIISRIRQRLAEFSQQEARVAQAILQDPGFASSATIDQLAQAAGVSPATITRFARAAGCDDIRDLRMKLAQASTAIPGSELPAAWQQRLTGIQQALTQQLETLPEANVSRAVSLLKQAKAIHIFSAGTADTPFASLLQYRLLTQGQPASVCYDPALMSFTASMLNSEQAMIVFASSTPDSALLAAVRQARRQGAAIIMVTKDPASVAHTGDVWLPPGEGHYGALLIVDLLCDGLTAPGDERKI</sequence>
<dbReference type="EMBL" id="CP009458">
    <property type="protein sequence ID" value="AIR61983.1"/>
    <property type="molecule type" value="Genomic_DNA"/>
</dbReference>
<reference evidence="2 3" key="1">
    <citation type="submission" date="2014-09" db="EMBL/GenBank/DDBJ databases">
        <authorList>
            <person name="Chan K.-G."/>
        </authorList>
    </citation>
    <scope>NUCLEOTIDE SEQUENCE [LARGE SCALE GENOMIC DNA]</scope>
    <source>
        <strain evidence="2 3">M006</strain>
    </source>
</reference>
<dbReference type="GO" id="GO:0003677">
    <property type="term" value="F:DNA binding"/>
    <property type="evidence" value="ECO:0007669"/>
    <property type="project" value="InterPro"/>
</dbReference>
<dbReference type="InterPro" id="IPR046348">
    <property type="entry name" value="SIS_dom_sf"/>
</dbReference>
<evidence type="ECO:0000259" key="1">
    <source>
        <dbReference type="PROSITE" id="PS51071"/>
    </source>
</evidence>
<dbReference type="Pfam" id="PF01380">
    <property type="entry name" value="SIS"/>
    <property type="match status" value="1"/>
</dbReference>
<gene>
    <name evidence="2" type="ORF">LH23_15380</name>
</gene>
<evidence type="ECO:0000313" key="3">
    <source>
        <dbReference type="Proteomes" id="UP000029516"/>
    </source>
</evidence>
<dbReference type="GO" id="GO:0097367">
    <property type="term" value="F:carbohydrate derivative binding"/>
    <property type="evidence" value="ECO:0007669"/>
    <property type="project" value="InterPro"/>
</dbReference>
<dbReference type="Gene3D" id="3.40.50.10490">
    <property type="entry name" value="Glucose-6-phosphate isomerase like protein, domain 1"/>
    <property type="match status" value="1"/>
</dbReference>
<accession>A0AAN0S5Q8</accession>
<dbReference type="InterPro" id="IPR036388">
    <property type="entry name" value="WH-like_DNA-bd_sf"/>
</dbReference>
<dbReference type="Gene3D" id="1.10.10.10">
    <property type="entry name" value="Winged helix-like DNA-binding domain superfamily/Winged helix DNA-binding domain"/>
    <property type="match status" value="1"/>
</dbReference>